<dbReference type="AlphaFoldDB" id="A0A1U7D8H9"/>
<dbReference type="NCBIfam" id="TIGR00229">
    <property type="entry name" value="sensory_box"/>
    <property type="match status" value="1"/>
</dbReference>
<dbReference type="PANTHER" id="PTHR47429">
    <property type="entry name" value="PROTEIN TWIN LOV 1"/>
    <property type="match status" value="1"/>
</dbReference>
<name>A0A1U7D8H9_9RHOB</name>
<protein>
    <submittedName>
        <fullName evidence="5">PAS domain S-box-containing protein</fullName>
    </submittedName>
</protein>
<dbReference type="PROSITE" id="PS50112">
    <property type="entry name" value="PAS"/>
    <property type="match status" value="1"/>
</dbReference>
<dbReference type="OrthoDB" id="489241at2"/>
<dbReference type="KEGG" id="tpro:Ga0080559_TMP3643"/>
<evidence type="ECO:0000256" key="3">
    <source>
        <dbReference type="ARBA" id="ARBA00022991"/>
    </source>
</evidence>
<feature type="domain" description="PAS" evidence="4">
    <location>
        <begin position="30"/>
        <end position="55"/>
    </location>
</feature>
<keyword evidence="1" id="KW-0285">Flavoprotein</keyword>
<dbReference type="EMBL" id="CP014796">
    <property type="protein sequence ID" value="APX24439.1"/>
    <property type="molecule type" value="Genomic_DNA"/>
</dbReference>
<dbReference type="Pfam" id="PF13426">
    <property type="entry name" value="PAS_9"/>
    <property type="match status" value="1"/>
</dbReference>
<dbReference type="Gene3D" id="3.30.450.20">
    <property type="entry name" value="PAS domain"/>
    <property type="match status" value="1"/>
</dbReference>
<proteinExistence type="predicted"/>
<reference evidence="5 6" key="1">
    <citation type="submission" date="2016-03" db="EMBL/GenBank/DDBJ databases">
        <title>Deep-sea bacteria in the southern Pacific.</title>
        <authorList>
            <person name="Tang K."/>
        </authorList>
    </citation>
    <scope>NUCLEOTIDE SEQUENCE [LARGE SCALE GENOMIC DNA]</scope>
    <source>
        <strain evidence="5 6">JLT2016</strain>
    </source>
</reference>
<keyword evidence="6" id="KW-1185">Reference proteome</keyword>
<sequence length="181" mass="20397">MTASLELPDRLAAYLQRSGVALAVSVCEGDAPLMFVNDAFTKLTGYTEDEVKGRNCRFLQGEGTSEEQRQPLHDFVHGLGEDSGRFPILNYRKDGSEFLNYVFMSRIRDSSDAVRYIIASQFDMTNAMQRSKIRQNDETLRTVLSDVEQMGREYGLAMMSSAQQLADSVAMMARLSLRDTR</sequence>
<dbReference type="InterPro" id="IPR000014">
    <property type="entry name" value="PAS"/>
</dbReference>
<accession>A0A1U7D8H9</accession>
<evidence type="ECO:0000256" key="1">
    <source>
        <dbReference type="ARBA" id="ARBA00022630"/>
    </source>
</evidence>
<dbReference type="RefSeq" id="WP_017467367.1">
    <property type="nucleotide sequence ID" value="NZ_BMEW01000008.1"/>
</dbReference>
<dbReference type="Proteomes" id="UP000186559">
    <property type="component" value="Chromosome"/>
</dbReference>
<dbReference type="STRING" id="1229727.Ga0080559_TMP3643"/>
<gene>
    <name evidence="5" type="ORF">Ga0080559_TMP3643</name>
</gene>
<organism evidence="5 6">
    <name type="scientific">Salipiger profundus</name>
    <dbReference type="NCBI Taxonomy" id="1229727"/>
    <lineage>
        <taxon>Bacteria</taxon>
        <taxon>Pseudomonadati</taxon>
        <taxon>Pseudomonadota</taxon>
        <taxon>Alphaproteobacteria</taxon>
        <taxon>Rhodobacterales</taxon>
        <taxon>Roseobacteraceae</taxon>
        <taxon>Salipiger</taxon>
    </lineage>
</organism>
<evidence type="ECO:0000313" key="6">
    <source>
        <dbReference type="Proteomes" id="UP000186559"/>
    </source>
</evidence>
<dbReference type="SUPFAM" id="SSF55785">
    <property type="entry name" value="PYP-like sensor domain (PAS domain)"/>
    <property type="match status" value="1"/>
</dbReference>
<keyword evidence="2" id="KW-0288">FMN</keyword>
<evidence type="ECO:0000313" key="5">
    <source>
        <dbReference type="EMBL" id="APX24439.1"/>
    </source>
</evidence>
<evidence type="ECO:0000259" key="4">
    <source>
        <dbReference type="PROSITE" id="PS50112"/>
    </source>
</evidence>
<dbReference type="CDD" id="cd00130">
    <property type="entry name" value="PAS"/>
    <property type="match status" value="1"/>
</dbReference>
<evidence type="ECO:0000256" key="2">
    <source>
        <dbReference type="ARBA" id="ARBA00022643"/>
    </source>
</evidence>
<dbReference type="PANTHER" id="PTHR47429:SF2">
    <property type="entry name" value="PROTEIN TWIN LOV 1"/>
    <property type="match status" value="1"/>
</dbReference>
<keyword evidence="3" id="KW-0157">Chromophore</keyword>
<dbReference type="InterPro" id="IPR035965">
    <property type="entry name" value="PAS-like_dom_sf"/>
</dbReference>